<name>D5CPE9_SIDLE</name>
<dbReference type="AlphaFoldDB" id="D5CPE9"/>
<proteinExistence type="predicted"/>
<gene>
    <name evidence="2" type="ordered locus">Slit_0852</name>
</gene>
<evidence type="ECO:0000313" key="3">
    <source>
        <dbReference type="Proteomes" id="UP000001625"/>
    </source>
</evidence>
<dbReference type="EMBL" id="CP001965">
    <property type="protein sequence ID" value="ADE11090.1"/>
    <property type="molecule type" value="Genomic_DNA"/>
</dbReference>
<dbReference type="HOGENOM" id="CLU_803242_0_0_4"/>
<dbReference type="STRING" id="580332.Slit_0852"/>
<dbReference type="InterPro" id="IPR058575">
    <property type="entry name" value="NTP_transf_8_dom"/>
</dbReference>
<accession>D5CPE9</accession>
<organism evidence="2 3">
    <name type="scientific">Sideroxydans lithotrophicus (strain ES-1)</name>
    <dbReference type="NCBI Taxonomy" id="580332"/>
    <lineage>
        <taxon>Bacteria</taxon>
        <taxon>Pseudomonadati</taxon>
        <taxon>Pseudomonadota</taxon>
        <taxon>Betaproteobacteria</taxon>
        <taxon>Nitrosomonadales</taxon>
        <taxon>Gallionellaceae</taxon>
        <taxon>Sideroxydans</taxon>
    </lineage>
</organism>
<evidence type="ECO:0000313" key="2">
    <source>
        <dbReference type="EMBL" id="ADE11090.1"/>
    </source>
</evidence>
<sequence length="339" mass="38989">MFTALDENQIRQYIDAEQARKSWLAAERRAQNYRGSMYWKTVKGRDYLYREYAARQAKSLGVRTPETERILEEFKKGKASSEQTLKQLSAAIATHTRLNAALRVGRTPNVVVGLLEEIRRTGLQDHFMVIGTNALYAYETQAGVRFNGDVTATTDMDLLWDSRKRITLAADGDEHFNKYGLIGVLKKIDPTFELLKDQEYSAANSQGYMIDLIKRRPASFFDDKEHPQLIANPDDFWATKIKNMDWLLSSPKFRQVVVGTNGSMAEMVTVDPRAFVFYKTWLSQKEDRNPMKKPRDLAQARAVYQLLQERLPQLSFDKIHVFPESLRDDNTFALLDGKS</sequence>
<dbReference type="eggNOG" id="COG5397">
    <property type="taxonomic scope" value="Bacteria"/>
</dbReference>
<dbReference type="RefSeq" id="WP_013028988.1">
    <property type="nucleotide sequence ID" value="NC_013959.1"/>
</dbReference>
<dbReference type="Proteomes" id="UP000001625">
    <property type="component" value="Chromosome"/>
</dbReference>
<dbReference type="Pfam" id="PF12281">
    <property type="entry name" value="NTP_transf_8"/>
    <property type="match status" value="1"/>
</dbReference>
<dbReference type="OrthoDB" id="5953769at2"/>
<dbReference type="KEGG" id="slt:Slit_0852"/>
<reference evidence="2 3" key="1">
    <citation type="submission" date="2010-03" db="EMBL/GenBank/DDBJ databases">
        <title>Complete sequence of Sideroxydans lithotrophicus ES-1.</title>
        <authorList>
            <consortium name="US DOE Joint Genome Institute"/>
            <person name="Lucas S."/>
            <person name="Copeland A."/>
            <person name="Lapidus A."/>
            <person name="Cheng J.-F."/>
            <person name="Bruce D."/>
            <person name="Goodwin L."/>
            <person name="Pitluck S."/>
            <person name="Munk A.C."/>
            <person name="Detter J.C."/>
            <person name="Han C."/>
            <person name="Tapia R."/>
            <person name="Larimer F."/>
            <person name="Land M."/>
            <person name="Hauser L."/>
            <person name="Kyrpides N."/>
            <person name="Ivanova N."/>
            <person name="Emerson D."/>
            <person name="Woyke T."/>
        </authorList>
    </citation>
    <scope>NUCLEOTIDE SEQUENCE [LARGE SCALE GENOMIC DNA]</scope>
    <source>
        <strain evidence="2 3">ES-1</strain>
    </source>
</reference>
<keyword evidence="3" id="KW-1185">Reference proteome</keyword>
<feature type="domain" description="Nucleotidyltransferase-like" evidence="1">
    <location>
        <begin position="111"/>
        <end position="318"/>
    </location>
</feature>
<evidence type="ECO:0000259" key="1">
    <source>
        <dbReference type="Pfam" id="PF12281"/>
    </source>
</evidence>
<protein>
    <recommendedName>
        <fullName evidence="1">Nucleotidyltransferase-like domain-containing protein</fullName>
    </recommendedName>
</protein>